<gene>
    <name evidence="2" type="ORF">SEVIR_9G267700v2</name>
</gene>
<evidence type="ECO:0000313" key="2">
    <source>
        <dbReference type="EMBL" id="TKV94006.1"/>
    </source>
</evidence>
<dbReference type="EMBL" id="CM016560">
    <property type="protein sequence ID" value="TKV94006.1"/>
    <property type="molecule type" value="Genomic_DNA"/>
</dbReference>
<name>A0A4U6TAB3_SETVI</name>
<dbReference type="AlphaFoldDB" id="A0A4U6TAB3"/>
<protein>
    <submittedName>
        <fullName evidence="2">Uncharacterized protein</fullName>
    </submittedName>
</protein>
<sequence length="148" mass="15319">MGKADTRSDPRWCADVMSSSLPPQSCRLVAASAPRHCGHLAPSPPPPASAAPACALPLRHPSRRRPPPRPPYGLLPQSPPPIPASIGVGNIIAGDGSGSNLPISYTDEEGTQADMFLNISGYGNDEPEPQQNLAVAEGSGDGNDEPEP</sequence>
<organism evidence="2 3">
    <name type="scientific">Setaria viridis</name>
    <name type="common">Green bristlegrass</name>
    <name type="synonym">Setaria italica subsp. viridis</name>
    <dbReference type="NCBI Taxonomy" id="4556"/>
    <lineage>
        <taxon>Eukaryota</taxon>
        <taxon>Viridiplantae</taxon>
        <taxon>Streptophyta</taxon>
        <taxon>Embryophyta</taxon>
        <taxon>Tracheophyta</taxon>
        <taxon>Spermatophyta</taxon>
        <taxon>Magnoliopsida</taxon>
        <taxon>Liliopsida</taxon>
        <taxon>Poales</taxon>
        <taxon>Poaceae</taxon>
        <taxon>PACMAD clade</taxon>
        <taxon>Panicoideae</taxon>
        <taxon>Panicodae</taxon>
        <taxon>Paniceae</taxon>
        <taxon>Cenchrinae</taxon>
        <taxon>Setaria</taxon>
    </lineage>
</organism>
<feature type="region of interest" description="Disordered" evidence="1">
    <location>
        <begin position="119"/>
        <end position="148"/>
    </location>
</feature>
<feature type="compositionally biased region" description="Pro residues" evidence="1">
    <location>
        <begin position="68"/>
        <end position="83"/>
    </location>
</feature>
<feature type="compositionally biased region" description="Low complexity" evidence="1">
    <location>
        <begin position="50"/>
        <end position="59"/>
    </location>
</feature>
<keyword evidence="3" id="KW-1185">Reference proteome</keyword>
<reference evidence="2" key="1">
    <citation type="submission" date="2019-03" db="EMBL/GenBank/DDBJ databases">
        <title>WGS assembly of Setaria viridis.</title>
        <authorList>
            <person name="Huang P."/>
            <person name="Jenkins J."/>
            <person name="Grimwood J."/>
            <person name="Barry K."/>
            <person name="Healey A."/>
            <person name="Mamidi S."/>
            <person name="Sreedasyam A."/>
            <person name="Shu S."/>
            <person name="Feldman M."/>
            <person name="Wu J."/>
            <person name="Yu Y."/>
            <person name="Chen C."/>
            <person name="Johnson J."/>
            <person name="Rokhsar D."/>
            <person name="Baxter I."/>
            <person name="Schmutz J."/>
            <person name="Brutnell T."/>
            <person name="Kellogg E."/>
        </authorList>
    </citation>
    <scope>NUCLEOTIDE SEQUENCE [LARGE SCALE GENOMIC DNA]</scope>
</reference>
<evidence type="ECO:0000256" key="1">
    <source>
        <dbReference type="SAM" id="MobiDB-lite"/>
    </source>
</evidence>
<dbReference type="Gramene" id="TKV94006">
    <property type="protein sequence ID" value="TKV94006"/>
    <property type="gene ID" value="SEVIR_9G267700v2"/>
</dbReference>
<feature type="region of interest" description="Disordered" evidence="1">
    <location>
        <begin position="35"/>
        <end position="90"/>
    </location>
</feature>
<proteinExistence type="predicted"/>
<accession>A0A4U6TAB3</accession>
<evidence type="ECO:0000313" key="3">
    <source>
        <dbReference type="Proteomes" id="UP000298652"/>
    </source>
</evidence>
<dbReference type="Proteomes" id="UP000298652">
    <property type="component" value="Chromosome 9"/>
</dbReference>